<name>A0AAW4VSP5_9FIRM</name>
<proteinExistence type="predicted"/>
<keyword evidence="2" id="KW-1185">Reference proteome</keyword>
<dbReference type="Proteomes" id="UP001298753">
    <property type="component" value="Unassembled WGS sequence"/>
</dbReference>
<dbReference type="AlphaFoldDB" id="A0AAW4VSP5"/>
<dbReference type="EMBL" id="JAJEPX010000002">
    <property type="protein sequence ID" value="MCC2175865.1"/>
    <property type="molecule type" value="Genomic_DNA"/>
</dbReference>
<organism evidence="1 2">
    <name type="scientific">Agathobaculum butyriciproducens</name>
    <dbReference type="NCBI Taxonomy" id="1628085"/>
    <lineage>
        <taxon>Bacteria</taxon>
        <taxon>Bacillati</taxon>
        <taxon>Bacillota</taxon>
        <taxon>Clostridia</taxon>
        <taxon>Eubacteriales</taxon>
        <taxon>Butyricicoccaceae</taxon>
        <taxon>Agathobaculum</taxon>
    </lineage>
</organism>
<sequence>MKKNIESLQKAVRVTGKFPAGAGFEPSNPLLVTTSSTQKTQYWHHQNKPQRTAKFQAVCSGFCCLDWRS</sequence>
<evidence type="ECO:0000313" key="2">
    <source>
        <dbReference type="Proteomes" id="UP001298753"/>
    </source>
</evidence>
<reference evidence="1 2" key="1">
    <citation type="submission" date="2021-10" db="EMBL/GenBank/DDBJ databases">
        <title>Anaerobic single-cell dispensing facilitates the cultivation of human gut bacteria.</title>
        <authorList>
            <person name="Afrizal A."/>
        </authorList>
    </citation>
    <scope>NUCLEOTIDE SEQUENCE [LARGE SCALE GENOMIC DNA]</scope>
    <source>
        <strain evidence="1 2">CLA-AA-H270</strain>
    </source>
</reference>
<accession>A0AAW4VSP5</accession>
<evidence type="ECO:0000313" key="1">
    <source>
        <dbReference type="EMBL" id="MCC2175865.1"/>
    </source>
</evidence>
<protein>
    <submittedName>
        <fullName evidence="1">Uncharacterized protein</fullName>
    </submittedName>
</protein>
<gene>
    <name evidence="1" type="ORF">LKD22_01755</name>
</gene>
<comment type="caution">
    <text evidence="1">The sequence shown here is derived from an EMBL/GenBank/DDBJ whole genome shotgun (WGS) entry which is preliminary data.</text>
</comment>